<evidence type="ECO:0000256" key="6">
    <source>
        <dbReference type="ARBA" id="ARBA00022837"/>
    </source>
</evidence>
<dbReference type="PANTHER" id="PTHR24028">
    <property type="entry name" value="CADHERIN-87A"/>
    <property type="match status" value="1"/>
</dbReference>
<reference evidence="15" key="1">
    <citation type="submission" date="2016-01" db="EMBL/GenBank/DDBJ databases">
        <title>Reference transcriptome for the parasite Schistocephalus solidus: insights into the molecular evolution of parasitism.</title>
        <authorList>
            <person name="Hebert F.O."/>
            <person name="Grambauer S."/>
            <person name="Barber I."/>
            <person name="Landry C.R."/>
            <person name="Aubin-Horth N."/>
        </authorList>
    </citation>
    <scope>NUCLEOTIDE SEQUENCE</scope>
</reference>
<dbReference type="FunFam" id="2.60.40.60:FF:000020">
    <property type="entry name" value="Dachsous cadherin-related 1b"/>
    <property type="match status" value="1"/>
</dbReference>
<accession>A0A0V0JB31</accession>
<dbReference type="Pfam" id="PF00028">
    <property type="entry name" value="Cadherin"/>
    <property type="match status" value="3"/>
</dbReference>
<dbReference type="PROSITE" id="PS00232">
    <property type="entry name" value="CADHERIN_1"/>
    <property type="match status" value="4"/>
</dbReference>
<evidence type="ECO:0000256" key="5">
    <source>
        <dbReference type="ARBA" id="ARBA00022737"/>
    </source>
</evidence>
<proteinExistence type="predicted"/>
<keyword evidence="2" id="KW-0245">EGF-like domain</keyword>
<feature type="transmembrane region" description="Helical" evidence="13">
    <location>
        <begin position="987"/>
        <end position="1010"/>
    </location>
</feature>
<evidence type="ECO:0000256" key="10">
    <source>
        <dbReference type="ARBA" id="ARBA00023180"/>
    </source>
</evidence>
<comment type="subcellular location">
    <subcellularLocation>
        <location evidence="1">Membrane</location>
        <topology evidence="1">Single-pass membrane protein</topology>
    </subcellularLocation>
</comment>
<feature type="compositionally biased region" description="Basic and acidic residues" evidence="12">
    <location>
        <begin position="713"/>
        <end position="722"/>
    </location>
</feature>
<feature type="domain" description="Cadherin" evidence="14">
    <location>
        <begin position="538"/>
        <end position="658"/>
    </location>
</feature>
<evidence type="ECO:0000256" key="3">
    <source>
        <dbReference type="ARBA" id="ARBA00022692"/>
    </source>
</evidence>
<sequence>LLLIRVREKRTKRLLSMLILIWTTLTTLPISFTFGQKQYKVQLSLGDNTGPNFRLGNLFTHIPSLSSDDQTFPSRMLKPDREFELRPNGDLFTKLPIDRDVVCAKLKCCEEAVCTLRAEAYFFTSANHPLVIEVLVTLSDENDNPPSFDLRQGEPNELPGWLPHHYQSLPYLQISVPESAKIGTQLVLPCAHDPDSREFGVSSYELQGILPPKASKSQRNDFRLVRQTSKSPNCELNLLVSQNLDREREAAYWFELRASDGGTPSLTGTLLLQVKVDDVNDHSPVFIQPRQRSELSIEVPENTEFGHAVYTFRATDADVGDNAKVTYLIDRTSSYSRSNRQLNKWALDEESGILTVSGILDYENEDDRKFVLRVVARDSGTPPLSATTSLTILLTDTNDNPPLIDVRSAGLATGNAGGKLTTSPVELRSEPELVENDAQPRLLKVISVSDADAVSAGKVTCSLGSARHQRIDFTLREYAPLMYGLFNNRAFDFEEDADKDGNINVVISCMDNASPALSSEAIVPIALQDLNDNWPVFERQSYHFAIYENLPKHSEIGRIQAFDKDRGLLGKITYWLTSDVPDNLDLIEINPQTGFILTKGELDREQSDTLTFRVTAADGGTVDDTTVSSDSVEHRGRKTNTTILTIRLLDVNDNAPVYTGPLEVHIDENTRSGAVVVPRLQFYDRDSGENGTVKVFLGGHSPYAPHNPYDSMRSSDLDDESQRTNSDGVFSLIGGQELVLTGSLDRETHSRLLVRLIAVDSGRVRQLTSTTTLTVIVDDVNDNAPQLLHPRNATLLTGVPDHTSWGQEDIGTLPVDTPADTLVTTVRARDIDDADNAYISFRLRRAEPHELWYTQGEEIINANAKGVPFLHVNPLQRRKLVLDGTDYFFIDEKLGHLRTFWQKANQASPKTTDTVEGNTTSSRESRGRPFPKPPPIGLLALVVQLTDHGHPPQVTTAIFYVNISEATNRGYGFSVFGLGEASLSNSIILILIIVCSFALVISLTAAIFWVRFRVDSGQSRYHLRLAARDNGGVVNGGRKLHANFNTYFPANISASGDNSEHGNMDGVYKPLSSMKWNRPDFLDAIQCNSNEASEMRLLDPSSLVFMKGVETSSNCVDSAIASEDMHLLPAYASYRRDVFDLTGRRLTDALPTGPFHEVTTLPFSYPIRRCMGPPELPTSSVDASKNVPSHLVAPRTLYDYAYPEAAAAAATTAAEYPVAGSITLSGGGSDSGLDSGGCAIGQTSSPSPLTLGPNGLAEFQKAHGYSANPPETEYMPSTFRPAGKTQHTSEPFINSPLSHDSHVSVAFVKGSSTDLNSNPMSAHEDFVSRASYNSVPMALRDEQRP</sequence>
<gene>
    <name evidence="15" type="ORF">TR99036</name>
</gene>
<feature type="transmembrane region" description="Helical" evidence="13">
    <location>
        <begin position="14"/>
        <end position="34"/>
    </location>
</feature>
<dbReference type="PANTHER" id="PTHR24028:SF146">
    <property type="entry name" value="CADHERIN 96CB, ISOFORM D-RELATED"/>
    <property type="match status" value="1"/>
</dbReference>
<dbReference type="InterPro" id="IPR050174">
    <property type="entry name" value="Protocadherin/Cadherin-CA"/>
</dbReference>
<feature type="domain" description="Cadherin" evidence="14">
    <location>
        <begin position="168"/>
        <end position="286"/>
    </location>
</feature>
<name>A0A0V0JB31_SCHSO</name>
<dbReference type="InterPro" id="IPR002126">
    <property type="entry name" value="Cadherin-like_dom"/>
</dbReference>
<feature type="domain" description="Cadherin" evidence="14">
    <location>
        <begin position="658"/>
        <end position="787"/>
    </location>
</feature>
<dbReference type="SUPFAM" id="SSF49313">
    <property type="entry name" value="Cadherin-like"/>
    <property type="match status" value="5"/>
</dbReference>
<feature type="non-terminal residue" evidence="15">
    <location>
        <position position="1"/>
    </location>
</feature>
<feature type="region of interest" description="Disordered" evidence="12">
    <location>
        <begin position="698"/>
        <end position="723"/>
    </location>
</feature>
<evidence type="ECO:0000256" key="13">
    <source>
        <dbReference type="SAM" id="Phobius"/>
    </source>
</evidence>
<dbReference type="FunFam" id="2.60.40.60:FF:000058">
    <property type="entry name" value="FAT atypical cadherin 3"/>
    <property type="match status" value="1"/>
</dbReference>
<evidence type="ECO:0000256" key="2">
    <source>
        <dbReference type="ARBA" id="ARBA00022536"/>
    </source>
</evidence>
<feature type="domain" description="Cadherin" evidence="14">
    <location>
        <begin position="432"/>
        <end position="537"/>
    </location>
</feature>
<dbReference type="EMBL" id="GEEE01000185">
    <property type="protein sequence ID" value="JAP63040.1"/>
    <property type="molecule type" value="Transcribed_RNA"/>
</dbReference>
<keyword evidence="4" id="KW-0732">Signal</keyword>
<evidence type="ECO:0000256" key="9">
    <source>
        <dbReference type="ARBA" id="ARBA00023157"/>
    </source>
</evidence>
<feature type="compositionally biased region" description="Polar residues" evidence="12">
    <location>
        <begin position="908"/>
        <end position="922"/>
    </location>
</feature>
<dbReference type="GO" id="GO:0007156">
    <property type="term" value="P:homophilic cell adhesion via plasma membrane adhesion molecules"/>
    <property type="evidence" value="ECO:0007669"/>
    <property type="project" value="InterPro"/>
</dbReference>
<dbReference type="PROSITE" id="PS50268">
    <property type="entry name" value="CADHERIN_2"/>
    <property type="match status" value="6"/>
</dbReference>
<evidence type="ECO:0000256" key="11">
    <source>
        <dbReference type="PROSITE-ProRule" id="PRU00043"/>
    </source>
</evidence>
<evidence type="ECO:0000256" key="12">
    <source>
        <dbReference type="SAM" id="MobiDB-lite"/>
    </source>
</evidence>
<dbReference type="Gene3D" id="2.60.40.60">
    <property type="entry name" value="Cadherins"/>
    <property type="match status" value="6"/>
</dbReference>
<dbReference type="GO" id="GO:0005509">
    <property type="term" value="F:calcium ion binding"/>
    <property type="evidence" value="ECO:0007669"/>
    <property type="project" value="UniProtKB-UniRule"/>
</dbReference>
<dbReference type="InterPro" id="IPR020894">
    <property type="entry name" value="Cadherin_CS"/>
</dbReference>
<keyword evidence="3 13" id="KW-0812">Transmembrane</keyword>
<feature type="region of interest" description="Disordered" evidence="12">
    <location>
        <begin position="908"/>
        <end position="933"/>
    </location>
</feature>
<dbReference type="InterPro" id="IPR015919">
    <property type="entry name" value="Cadherin-like_sf"/>
</dbReference>
<dbReference type="CDD" id="cd11304">
    <property type="entry name" value="Cadherin_repeat"/>
    <property type="match status" value="5"/>
</dbReference>
<feature type="domain" description="Cadherin" evidence="14">
    <location>
        <begin position="291"/>
        <end position="404"/>
    </location>
</feature>
<keyword evidence="6 11" id="KW-0106">Calcium</keyword>
<keyword evidence="5" id="KW-0677">Repeat</keyword>
<evidence type="ECO:0000313" key="15">
    <source>
        <dbReference type="EMBL" id="JAP63040.1"/>
    </source>
</evidence>
<evidence type="ECO:0000259" key="14">
    <source>
        <dbReference type="PROSITE" id="PS50268"/>
    </source>
</evidence>
<dbReference type="PRINTS" id="PR00205">
    <property type="entry name" value="CADHERIN"/>
</dbReference>
<evidence type="ECO:0000256" key="4">
    <source>
        <dbReference type="ARBA" id="ARBA00022729"/>
    </source>
</evidence>
<feature type="domain" description="Cadherin" evidence="14">
    <location>
        <begin position="816"/>
        <end position="976"/>
    </location>
</feature>
<evidence type="ECO:0000256" key="8">
    <source>
        <dbReference type="ARBA" id="ARBA00023136"/>
    </source>
</evidence>
<keyword evidence="8 13" id="KW-0472">Membrane</keyword>
<evidence type="ECO:0000256" key="7">
    <source>
        <dbReference type="ARBA" id="ARBA00022989"/>
    </source>
</evidence>
<evidence type="ECO:0000256" key="1">
    <source>
        <dbReference type="ARBA" id="ARBA00004167"/>
    </source>
</evidence>
<dbReference type="SMART" id="SM00112">
    <property type="entry name" value="CA"/>
    <property type="match status" value="6"/>
</dbReference>
<keyword evidence="10" id="KW-0325">Glycoprotein</keyword>
<keyword evidence="7 13" id="KW-1133">Transmembrane helix</keyword>
<dbReference type="FunFam" id="2.60.40.60:FF:000092">
    <property type="entry name" value="Protocadherin 8"/>
    <property type="match status" value="1"/>
</dbReference>
<protein>
    <recommendedName>
        <fullName evidence="14">Cadherin domain-containing protein</fullName>
    </recommendedName>
</protein>
<keyword evidence="9" id="KW-1015">Disulfide bond</keyword>
<organism evidence="15">
    <name type="scientific">Schistocephalus solidus</name>
    <name type="common">Tapeworm</name>
    <dbReference type="NCBI Taxonomy" id="70667"/>
    <lineage>
        <taxon>Eukaryota</taxon>
        <taxon>Metazoa</taxon>
        <taxon>Spiralia</taxon>
        <taxon>Lophotrochozoa</taxon>
        <taxon>Platyhelminthes</taxon>
        <taxon>Cestoda</taxon>
        <taxon>Eucestoda</taxon>
        <taxon>Diphyllobothriidea</taxon>
        <taxon>Diphyllobothriidae</taxon>
        <taxon>Schistocephalus</taxon>
    </lineage>
</organism>
<dbReference type="GO" id="GO:0005886">
    <property type="term" value="C:plasma membrane"/>
    <property type="evidence" value="ECO:0007669"/>
    <property type="project" value="InterPro"/>
</dbReference>